<reference evidence="13" key="1">
    <citation type="submission" date="2020-08" db="EMBL/GenBank/DDBJ databases">
        <authorList>
            <person name="Cejkova D."/>
            <person name="Kubasova T."/>
            <person name="Jahodarova E."/>
            <person name="Rychlik I."/>
        </authorList>
    </citation>
    <scope>NUCLEOTIDE SEQUENCE</scope>
    <source>
        <strain evidence="13">An559</strain>
    </source>
</reference>
<proteinExistence type="inferred from homology"/>
<feature type="region of interest" description="Disordered" evidence="11">
    <location>
        <begin position="209"/>
        <end position="230"/>
    </location>
</feature>
<keyword evidence="3 10" id="KW-0479">Metal-binding</keyword>
<dbReference type="Gene3D" id="1.10.340.30">
    <property type="entry name" value="Hypothetical protein, domain 2"/>
    <property type="match status" value="1"/>
</dbReference>
<dbReference type="GO" id="GO:0046872">
    <property type="term" value="F:metal ion binding"/>
    <property type="evidence" value="ECO:0007669"/>
    <property type="project" value="UniProtKB-KW"/>
</dbReference>
<dbReference type="Pfam" id="PF10576">
    <property type="entry name" value="EndIII_4Fe-2S"/>
    <property type="match status" value="1"/>
</dbReference>
<keyword evidence="10" id="KW-0238">DNA-binding</keyword>
<evidence type="ECO:0000256" key="10">
    <source>
        <dbReference type="HAMAP-Rule" id="MF_00942"/>
    </source>
</evidence>
<keyword evidence="10" id="KW-0456">Lyase</keyword>
<dbReference type="SMART" id="SM00525">
    <property type="entry name" value="FES"/>
    <property type="match status" value="1"/>
</dbReference>
<dbReference type="PANTHER" id="PTHR10359">
    <property type="entry name" value="A/G-SPECIFIC ADENINE GLYCOSYLASE/ENDONUCLEASE III"/>
    <property type="match status" value="1"/>
</dbReference>
<evidence type="ECO:0000256" key="11">
    <source>
        <dbReference type="SAM" id="MobiDB-lite"/>
    </source>
</evidence>
<keyword evidence="2 10" id="KW-0004">4Fe-4S</keyword>
<dbReference type="GO" id="GO:0003677">
    <property type="term" value="F:DNA binding"/>
    <property type="evidence" value="ECO:0007669"/>
    <property type="project" value="UniProtKB-UniRule"/>
</dbReference>
<gene>
    <name evidence="10" type="primary">nth</name>
    <name evidence="13" type="ORF">H6A12_10700</name>
</gene>
<dbReference type="Pfam" id="PF00730">
    <property type="entry name" value="HhH-GPD"/>
    <property type="match status" value="1"/>
</dbReference>
<keyword evidence="4 10" id="KW-0227">DNA damage</keyword>
<keyword evidence="7 10" id="KW-0411">Iron-sulfur</keyword>
<dbReference type="InterPro" id="IPR011257">
    <property type="entry name" value="DNA_glycosylase"/>
</dbReference>
<dbReference type="PANTHER" id="PTHR10359:SF18">
    <property type="entry name" value="ENDONUCLEASE III"/>
    <property type="match status" value="1"/>
</dbReference>
<organism evidence="13 14">
    <name type="scientific">Merdimmobilis hominis</name>
    <dbReference type="NCBI Taxonomy" id="2897707"/>
    <lineage>
        <taxon>Bacteria</taxon>
        <taxon>Bacillati</taxon>
        <taxon>Bacillota</taxon>
        <taxon>Clostridia</taxon>
        <taxon>Eubacteriales</taxon>
        <taxon>Oscillospiraceae</taxon>
        <taxon>Merdimmobilis</taxon>
    </lineage>
</organism>
<reference evidence="13" key="2">
    <citation type="journal article" date="2021" name="Sci. Rep.">
        <title>The distribution of antibiotic resistance genes in chicken gut microbiota commensals.</title>
        <authorList>
            <person name="Juricova H."/>
            <person name="Matiasovicova J."/>
            <person name="Kubasova T."/>
            <person name="Cejkova D."/>
            <person name="Rychlik I."/>
        </authorList>
    </citation>
    <scope>NUCLEOTIDE SEQUENCE</scope>
    <source>
        <strain evidence="13">An559</strain>
    </source>
</reference>
<feature type="binding site" evidence="10">
    <location>
        <position position="207"/>
    </location>
    <ligand>
        <name>[4Fe-4S] cluster</name>
        <dbReference type="ChEBI" id="CHEBI:49883"/>
    </ligand>
</feature>
<dbReference type="InterPro" id="IPR005759">
    <property type="entry name" value="Nth"/>
</dbReference>
<evidence type="ECO:0000259" key="12">
    <source>
        <dbReference type="SMART" id="SM00478"/>
    </source>
</evidence>
<dbReference type="GO" id="GO:0006285">
    <property type="term" value="P:base-excision repair, AP site formation"/>
    <property type="evidence" value="ECO:0007669"/>
    <property type="project" value="TreeGrafter"/>
</dbReference>
<dbReference type="GO" id="GO:0051539">
    <property type="term" value="F:4 iron, 4 sulfur cluster binding"/>
    <property type="evidence" value="ECO:0007669"/>
    <property type="project" value="UniProtKB-UniRule"/>
</dbReference>
<dbReference type="EMBL" id="JACJKY010000020">
    <property type="protein sequence ID" value="MBM6921618.1"/>
    <property type="molecule type" value="Genomic_DNA"/>
</dbReference>
<comment type="catalytic activity">
    <reaction evidence="10">
        <text>2'-deoxyribonucleotide-(2'-deoxyribose 5'-phosphate)-2'-deoxyribonucleotide-DNA = a 3'-end 2'-deoxyribonucleotide-(2,3-dehydro-2,3-deoxyribose 5'-phosphate)-DNA + a 5'-end 5'-phospho-2'-deoxyribonucleoside-DNA + H(+)</text>
        <dbReference type="Rhea" id="RHEA:66592"/>
        <dbReference type="Rhea" id="RHEA-COMP:13180"/>
        <dbReference type="Rhea" id="RHEA-COMP:16897"/>
        <dbReference type="Rhea" id="RHEA-COMP:17067"/>
        <dbReference type="ChEBI" id="CHEBI:15378"/>
        <dbReference type="ChEBI" id="CHEBI:136412"/>
        <dbReference type="ChEBI" id="CHEBI:157695"/>
        <dbReference type="ChEBI" id="CHEBI:167181"/>
        <dbReference type="EC" id="4.2.99.18"/>
    </reaction>
</comment>
<dbReference type="GO" id="GO:0019104">
    <property type="term" value="F:DNA N-glycosylase activity"/>
    <property type="evidence" value="ECO:0007669"/>
    <property type="project" value="UniProtKB-UniRule"/>
</dbReference>
<feature type="binding site" evidence="10">
    <location>
        <position position="191"/>
    </location>
    <ligand>
        <name>[4Fe-4S] cluster</name>
        <dbReference type="ChEBI" id="CHEBI:49883"/>
    </ligand>
</feature>
<dbReference type="RefSeq" id="WP_204447735.1">
    <property type="nucleotide sequence ID" value="NZ_JACJKY010000020.1"/>
</dbReference>
<dbReference type="HAMAP" id="MF_00942">
    <property type="entry name" value="Nth"/>
    <property type="match status" value="1"/>
</dbReference>
<dbReference type="EC" id="4.2.99.18" evidence="10"/>
<feature type="binding site" evidence="10">
    <location>
        <position position="198"/>
    </location>
    <ligand>
        <name>[4Fe-4S] cluster</name>
        <dbReference type="ChEBI" id="CHEBI:49883"/>
    </ligand>
</feature>
<evidence type="ECO:0000256" key="4">
    <source>
        <dbReference type="ARBA" id="ARBA00022763"/>
    </source>
</evidence>
<dbReference type="CDD" id="cd00056">
    <property type="entry name" value="ENDO3c"/>
    <property type="match status" value="1"/>
</dbReference>
<dbReference type="Pfam" id="PF00633">
    <property type="entry name" value="HHH"/>
    <property type="match status" value="1"/>
</dbReference>
<evidence type="ECO:0000256" key="8">
    <source>
        <dbReference type="ARBA" id="ARBA00023204"/>
    </source>
</evidence>
<keyword evidence="8 10" id="KW-0234">DNA repair</keyword>
<sequence length="230" mass="25478">MTKKERAAQAVAILKERYPEAICSLVYDKEKPYELVIATRLSAQCTDARVNIVTKELFARYDSLEAFANADLAEVEEIVKPCGFFRMKAKDTIGMCQAMLSRFDGKVPDTIEELITLPGVGRKTANLIVGDIYHKPSIVTDTHCIRICGRLGLTTGITEPKKVEDALRPILDPVESGDFCHRLVLFGRDVCTARAPKCEECPLKPICKEGPAPKKTKKPSARAKIKPEEA</sequence>
<dbReference type="SMART" id="SM00478">
    <property type="entry name" value="ENDO3c"/>
    <property type="match status" value="1"/>
</dbReference>
<keyword evidence="6 10" id="KW-0408">Iron</keyword>
<feature type="binding site" evidence="10">
    <location>
        <position position="201"/>
    </location>
    <ligand>
        <name>[4Fe-4S] cluster</name>
        <dbReference type="ChEBI" id="CHEBI:49883"/>
    </ligand>
</feature>
<dbReference type="Proteomes" id="UP000774750">
    <property type="component" value="Unassembled WGS sequence"/>
</dbReference>
<comment type="function">
    <text evidence="10">DNA repair enzyme that has both DNA N-glycosylase activity and AP-lyase activity. The DNA N-glycosylase activity releases various damaged pyrimidines from DNA by cleaving the N-glycosidic bond, leaving an AP (apurinic/apyrimidinic) site. The AP-lyase activity cleaves the phosphodiester bond 3' to the AP site by a beta-elimination, leaving a 3'-terminal unsaturated sugar and a product with a terminal 5'-phosphate.</text>
</comment>
<evidence type="ECO:0000256" key="6">
    <source>
        <dbReference type="ARBA" id="ARBA00023004"/>
    </source>
</evidence>
<keyword evidence="13" id="KW-0255">Endonuclease</keyword>
<evidence type="ECO:0000256" key="1">
    <source>
        <dbReference type="ARBA" id="ARBA00008343"/>
    </source>
</evidence>
<dbReference type="InterPro" id="IPR003651">
    <property type="entry name" value="Endonuclease3_FeS-loop_motif"/>
</dbReference>
<evidence type="ECO:0000256" key="9">
    <source>
        <dbReference type="ARBA" id="ARBA00023295"/>
    </source>
</evidence>
<comment type="cofactor">
    <cofactor evidence="10">
        <name>[4Fe-4S] cluster</name>
        <dbReference type="ChEBI" id="CHEBI:49883"/>
    </cofactor>
    <text evidence="10">Binds 1 [4Fe-4S] cluster.</text>
</comment>
<comment type="caution">
    <text evidence="13">The sequence shown here is derived from an EMBL/GenBank/DDBJ whole genome shotgun (WGS) entry which is preliminary data.</text>
</comment>
<evidence type="ECO:0000313" key="14">
    <source>
        <dbReference type="Proteomes" id="UP000774750"/>
    </source>
</evidence>
<name>A0A938X860_9FIRM</name>
<keyword evidence="13" id="KW-0540">Nuclease</keyword>
<evidence type="ECO:0000256" key="2">
    <source>
        <dbReference type="ARBA" id="ARBA00022485"/>
    </source>
</evidence>
<evidence type="ECO:0000313" key="13">
    <source>
        <dbReference type="EMBL" id="MBM6921618.1"/>
    </source>
</evidence>
<dbReference type="InterPro" id="IPR023170">
    <property type="entry name" value="HhH_base_excis_C"/>
</dbReference>
<accession>A0A938X860</accession>
<protein>
    <recommendedName>
        <fullName evidence="10">Endonuclease III</fullName>
        <ecNumber evidence="10">4.2.99.18</ecNumber>
    </recommendedName>
    <alternativeName>
        <fullName evidence="10">DNA-(apurinic or apyrimidinic site) lyase</fullName>
    </alternativeName>
</protein>
<comment type="similarity">
    <text evidence="1 10">Belongs to the Nth/MutY family.</text>
</comment>
<keyword evidence="14" id="KW-1185">Reference proteome</keyword>
<dbReference type="PIRSF" id="PIRSF001435">
    <property type="entry name" value="Nth"/>
    <property type="match status" value="1"/>
</dbReference>
<dbReference type="SUPFAM" id="SSF48150">
    <property type="entry name" value="DNA-glycosylase"/>
    <property type="match status" value="1"/>
</dbReference>
<dbReference type="Gene3D" id="1.10.1670.10">
    <property type="entry name" value="Helix-hairpin-Helix base-excision DNA repair enzymes (C-terminal)"/>
    <property type="match status" value="1"/>
</dbReference>
<evidence type="ECO:0000256" key="3">
    <source>
        <dbReference type="ARBA" id="ARBA00022723"/>
    </source>
</evidence>
<evidence type="ECO:0000256" key="7">
    <source>
        <dbReference type="ARBA" id="ARBA00023014"/>
    </source>
</evidence>
<keyword evidence="5 10" id="KW-0378">Hydrolase</keyword>
<dbReference type="InterPro" id="IPR000445">
    <property type="entry name" value="HhH_motif"/>
</dbReference>
<dbReference type="AlphaFoldDB" id="A0A938X860"/>
<dbReference type="InterPro" id="IPR003265">
    <property type="entry name" value="HhH-GPD_domain"/>
</dbReference>
<feature type="compositionally biased region" description="Basic residues" evidence="11">
    <location>
        <begin position="214"/>
        <end position="224"/>
    </location>
</feature>
<dbReference type="FunFam" id="1.10.340.30:FF:000001">
    <property type="entry name" value="Endonuclease III"/>
    <property type="match status" value="1"/>
</dbReference>
<keyword evidence="9 10" id="KW-0326">Glycosidase</keyword>
<evidence type="ECO:0000256" key="5">
    <source>
        <dbReference type="ARBA" id="ARBA00022801"/>
    </source>
</evidence>
<feature type="domain" description="HhH-GPD" evidence="12">
    <location>
        <begin position="41"/>
        <end position="189"/>
    </location>
</feature>
<dbReference type="GO" id="GO:0140078">
    <property type="term" value="F:class I DNA-(apurinic or apyrimidinic site) endonuclease activity"/>
    <property type="evidence" value="ECO:0007669"/>
    <property type="project" value="UniProtKB-EC"/>
</dbReference>